<dbReference type="GO" id="GO:0004523">
    <property type="term" value="F:RNA-DNA hybrid ribonuclease activity"/>
    <property type="evidence" value="ECO:0007669"/>
    <property type="project" value="InterPro"/>
</dbReference>
<name>A0A371ELE4_MUCPR</name>
<dbReference type="AlphaFoldDB" id="A0A371ELE4"/>
<dbReference type="Pfam" id="PF17921">
    <property type="entry name" value="Integrase_H2C2"/>
    <property type="match status" value="1"/>
</dbReference>
<dbReference type="InterPro" id="IPR041588">
    <property type="entry name" value="Integrase_H2C2"/>
</dbReference>
<dbReference type="CDD" id="cd09279">
    <property type="entry name" value="RNase_HI_like"/>
    <property type="match status" value="1"/>
</dbReference>
<dbReference type="PANTHER" id="PTHR48475">
    <property type="entry name" value="RIBONUCLEASE H"/>
    <property type="match status" value="1"/>
</dbReference>
<accession>A0A371ELE4</accession>
<dbReference type="Proteomes" id="UP000257109">
    <property type="component" value="Unassembled WGS sequence"/>
</dbReference>
<dbReference type="GO" id="GO:0003676">
    <property type="term" value="F:nucleic acid binding"/>
    <property type="evidence" value="ECO:0007669"/>
    <property type="project" value="InterPro"/>
</dbReference>
<dbReference type="SUPFAM" id="SSF53098">
    <property type="entry name" value="Ribonuclease H-like"/>
    <property type="match status" value="2"/>
</dbReference>
<dbReference type="InterPro" id="IPR036397">
    <property type="entry name" value="RNaseH_sf"/>
</dbReference>
<dbReference type="Pfam" id="PF13456">
    <property type="entry name" value="RVT_3"/>
    <property type="match status" value="1"/>
</dbReference>
<sequence length="475" mass="54092">MDGSSNHSGSGAGVILERPAGIVIEQSLHFEFKASNNQAEYEALLAGMRLAQELEVKKLTAKSDSKLVTSQVNGEYQTRDPQLVKYWEKARKMASTFESFTLVHVPRDHNEQANLLAKLASTQRRQQKSVIHESLHSPTVNQPEVGCVDGKDTRRGFALPLLKCVNESESEYVIKEVHEGICGTHIGGQALASKIARVGYYWPTMRNDCIDFVKRCDKCQRFAEDHKAPPERLHSIMAPWPFHKWGIDILGPFLIAPGQLKFLIVTVDYFTKWVEAEPVATISAERAEAANKVILRGIRKHLEEAKGRWADELSQVLWSYHTTPHSTTGETPFHLTYGTEVVIPVEIGEPSPRMTFFELGNNEEELRANLDLLQEVREIAHVKEYAVKVRAAKKYNERLMPRRFKITDLVLRRVTRKGECNKLSSLWEGPFRIIGEVRRGAYRLEHLDGKKVPDNGRPKRLVWGYELHKLRERAT</sequence>
<dbReference type="OrthoDB" id="1435303at2759"/>
<organism evidence="2 3">
    <name type="scientific">Mucuna pruriens</name>
    <name type="common">Velvet bean</name>
    <name type="synonym">Dolichos pruriens</name>
    <dbReference type="NCBI Taxonomy" id="157652"/>
    <lineage>
        <taxon>Eukaryota</taxon>
        <taxon>Viridiplantae</taxon>
        <taxon>Streptophyta</taxon>
        <taxon>Embryophyta</taxon>
        <taxon>Tracheophyta</taxon>
        <taxon>Spermatophyta</taxon>
        <taxon>Magnoliopsida</taxon>
        <taxon>eudicotyledons</taxon>
        <taxon>Gunneridae</taxon>
        <taxon>Pentapetalae</taxon>
        <taxon>rosids</taxon>
        <taxon>fabids</taxon>
        <taxon>Fabales</taxon>
        <taxon>Fabaceae</taxon>
        <taxon>Papilionoideae</taxon>
        <taxon>50 kb inversion clade</taxon>
        <taxon>NPAAA clade</taxon>
        <taxon>indigoferoid/millettioid clade</taxon>
        <taxon>Phaseoleae</taxon>
        <taxon>Mucuna</taxon>
    </lineage>
</organism>
<dbReference type="Gene3D" id="3.30.420.10">
    <property type="entry name" value="Ribonuclease H-like superfamily/Ribonuclease H"/>
    <property type="match status" value="3"/>
</dbReference>
<dbReference type="PROSITE" id="PS50879">
    <property type="entry name" value="RNASE_H_1"/>
    <property type="match status" value="1"/>
</dbReference>
<comment type="caution">
    <text evidence="2">The sequence shown here is derived from an EMBL/GenBank/DDBJ whole genome shotgun (WGS) entry which is preliminary data.</text>
</comment>
<reference evidence="2" key="1">
    <citation type="submission" date="2018-05" db="EMBL/GenBank/DDBJ databases">
        <title>Draft genome of Mucuna pruriens seed.</title>
        <authorList>
            <person name="Nnadi N.E."/>
            <person name="Vos R."/>
            <person name="Hasami M.H."/>
            <person name="Devisetty U.K."/>
            <person name="Aguiy J.C."/>
        </authorList>
    </citation>
    <scope>NUCLEOTIDE SEQUENCE [LARGE SCALE GENOMIC DNA]</scope>
    <source>
        <strain evidence="2">JCA_2017</strain>
    </source>
</reference>
<dbReference type="Gene3D" id="1.10.340.70">
    <property type="match status" value="1"/>
</dbReference>
<dbReference type="PANTHER" id="PTHR48475:SF2">
    <property type="entry name" value="RIBONUCLEASE H"/>
    <property type="match status" value="1"/>
</dbReference>
<dbReference type="EMBL" id="QJKJ01013237">
    <property type="protein sequence ID" value="RDX66872.1"/>
    <property type="molecule type" value="Genomic_DNA"/>
</dbReference>
<gene>
    <name evidence="2" type="primary">GIN1</name>
    <name evidence="2" type="ORF">CR513_54315</name>
</gene>
<evidence type="ECO:0000313" key="2">
    <source>
        <dbReference type="EMBL" id="RDX66872.1"/>
    </source>
</evidence>
<dbReference type="InterPro" id="IPR012337">
    <property type="entry name" value="RNaseH-like_sf"/>
</dbReference>
<proteinExistence type="predicted"/>
<feature type="domain" description="RNase H type-1" evidence="1">
    <location>
        <begin position="1"/>
        <end position="126"/>
    </location>
</feature>
<protein>
    <submittedName>
        <fullName evidence="2">Gypsy retrotransposon integrase-like protein 1</fullName>
    </submittedName>
</protein>
<evidence type="ECO:0000313" key="3">
    <source>
        <dbReference type="Proteomes" id="UP000257109"/>
    </source>
</evidence>
<feature type="non-terminal residue" evidence="2">
    <location>
        <position position="1"/>
    </location>
</feature>
<evidence type="ECO:0000259" key="1">
    <source>
        <dbReference type="PROSITE" id="PS50879"/>
    </source>
</evidence>
<dbReference type="InterPro" id="IPR002156">
    <property type="entry name" value="RNaseH_domain"/>
</dbReference>
<keyword evidence="3" id="KW-1185">Reference proteome</keyword>